<evidence type="ECO:0000313" key="3">
    <source>
        <dbReference type="Proteomes" id="UP000295680"/>
    </source>
</evidence>
<feature type="transmembrane region" description="Helical" evidence="1">
    <location>
        <begin position="100"/>
        <end position="120"/>
    </location>
</feature>
<evidence type="ECO:0000256" key="1">
    <source>
        <dbReference type="SAM" id="Phobius"/>
    </source>
</evidence>
<feature type="transmembrane region" description="Helical" evidence="1">
    <location>
        <begin position="64"/>
        <end position="88"/>
    </location>
</feature>
<dbReference type="AlphaFoldDB" id="A0A4R2JYP4"/>
<comment type="caution">
    <text evidence="2">The sequence shown here is derived from an EMBL/GenBank/DDBJ whole genome shotgun (WGS) entry which is preliminary data.</text>
</comment>
<sequence>MPRPARADADFVGGFNADIPAKRLAPGAWLSVGLMLASALPSLLLLGLYSVAASHGGRTSLSTLDWILGWLPLLAVGVGVLLTVVGGSLAARRGTPPSPWIVSSWAVFLLSVVPAMLVVLG</sequence>
<organism evidence="2 3">
    <name type="scientific">Actinocrispum wychmicini</name>
    <dbReference type="NCBI Taxonomy" id="1213861"/>
    <lineage>
        <taxon>Bacteria</taxon>
        <taxon>Bacillati</taxon>
        <taxon>Actinomycetota</taxon>
        <taxon>Actinomycetes</taxon>
        <taxon>Pseudonocardiales</taxon>
        <taxon>Pseudonocardiaceae</taxon>
        <taxon>Actinocrispum</taxon>
    </lineage>
</organism>
<name>A0A4R2JYP4_9PSEU</name>
<keyword evidence="1" id="KW-0812">Transmembrane</keyword>
<protein>
    <submittedName>
        <fullName evidence="2">Uncharacterized protein</fullName>
    </submittedName>
</protein>
<evidence type="ECO:0000313" key="2">
    <source>
        <dbReference type="EMBL" id="TCO64457.1"/>
    </source>
</evidence>
<dbReference type="Proteomes" id="UP000295680">
    <property type="component" value="Unassembled WGS sequence"/>
</dbReference>
<gene>
    <name evidence="2" type="ORF">EV192_101233</name>
</gene>
<keyword evidence="1" id="KW-0472">Membrane</keyword>
<dbReference type="EMBL" id="SLWS01000001">
    <property type="protein sequence ID" value="TCO64457.1"/>
    <property type="molecule type" value="Genomic_DNA"/>
</dbReference>
<keyword evidence="3" id="KW-1185">Reference proteome</keyword>
<reference evidence="2 3" key="1">
    <citation type="submission" date="2019-03" db="EMBL/GenBank/DDBJ databases">
        <title>Genomic Encyclopedia of Type Strains, Phase IV (KMG-IV): sequencing the most valuable type-strain genomes for metagenomic binning, comparative biology and taxonomic classification.</title>
        <authorList>
            <person name="Goeker M."/>
        </authorList>
    </citation>
    <scope>NUCLEOTIDE SEQUENCE [LARGE SCALE GENOMIC DNA]</scope>
    <source>
        <strain evidence="2 3">DSM 45934</strain>
    </source>
</reference>
<keyword evidence="1" id="KW-1133">Transmembrane helix</keyword>
<feature type="transmembrane region" description="Helical" evidence="1">
    <location>
        <begin position="28"/>
        <end position="52"/>
    </location>
</feature>
<accession>A0A4R2JYP4</accession>
<proteinExistence type="predicted"/>